<name>G0TUC2_TRYVY</name>
<feature type="transmembrane region" description="Helical" evidence="1">
    <location>
        <begin position="52"/>
        <end position="79"/>
    </location>
</feature>
<organism evidence="3">
    <name type="scientific">Trypanosoma vivax (strain Y486)</name>
    <dbReference type="NCBI Taxonomy" id="1055687"/>
    <lineage>
        <taxon>Eukaryota</taxon>
        <taxon>Discoba</taxon>
        <taxon>Euglenozoa</taxon>
        <taxon>Kinetoplastea</taxon>
        <taxon>Metakinetoplastina</taxon>
        <taxon>Trypanosomatida</taxon>
        <taxon>Trypanosomatidae</taxon>
        <taxon>Trypanosoma</taxon>
        <taxon>Duttonella</taxon>
    </lineage>
</organism>
<keyword evidence="1" id="KW-0812">Transmembrane</keyword>
<feature type="signal peptide" evidence="2">
    <location>
        <begin position="1"/>
        <end position="18"/>
    </location>
</feature>
<accession>G0TUC2</accession>
<dbReference type="AlphaFoldDB" id="G0TUC2"/>
<evidence type="ECO:0000313" key="3">
    <source>
        <dbReference type="EMBL" id="CCC47556.1"/>
    </source>
</evidence>
<keyword evidence="1" id="KW-1133">Transmembrane helix</keyword>
<keyword evidence="2" id="KW-0732">Signal</keyword>
<keyword evidence="1" id="KW-0472">Membrane</keyword>
<protein>
    <submittedName>
        <fullName evidence="3">Uncharacterized protein</fullName>
    </submittedName>
</protein>
<proteinExistence type="predicted"/>
<reference evidence="3" key="1">
    <citation type="journal article" date="2012" name="Proc. Natl. Acad. Sci. U.S.A.">
        <title>Antigenic diversity is generated by distinct evolutionary mechanisms in African trypanosome species.</title>
        <authorList>
            <person name="Jackson A.P."/>
            <person name="Berry A."/>
            <person name="Aslett M."/>
            <person name="Allison H.C."/>
            <person name="Burton P."/>
            <person name="Vavrova-Anderson J."/>
            <person name="Brown R."/>
            <person name="Browne H."/>
            <person name="Corton N."/>
            <person name="Hauser H."/>
            <person name="Gamble J."/>
            <person name="Gilderthorp R."/>
            <person name="Marcello L."/>
            <person name="McQuillan J."/>
            <person name="Otto T.D."/>
            <person name="Quail M.A."/>
            <person name="Sanders M.J."/>
            <person name="van Tonder A."/>
            <person name="Ginger M.L."/>
            <person name="Field M.C."/>
            <person name="Barry J.D."/>
            <person name="Hertz-Fowler C."/>
            <person name="Berriman M."/>
        </authorList>
    </citation>
    <scope>NUCLEOTIDE SEQUENCE</scope>
    <source>
        <strain evidence="3">Y486</strain>
    </source>
</reference>
<feature type="chain" id="PRO_5003410235" evidence="2">
    <location>
        <begin position="19"/>
        <end position="107"/>
    </location>
</feature>
<sequence>MMGAAMVMCLFAMDGGLGVQVGACYGPYGLSEMRVCVGESACTSVPCTISGYYYYCYCFIICILCVCVLIFCLLLAILASRPFLNLLPSIRTIFTQHTTLLLRGIKK</sequence>
<dbReference type="EMBL" id="HE573020">
    <property type="protein sequence ID" value="CCC47556.1"/>
    <property type="molecule type" value="Genomic_DNA"/>
</dbReference>
<evidence type="ECO:0000256" key="1">
    <source>
        <dbReference type="SAM" id="Phobius"/>
    </source>
</evidence>
<gene>
    <name evidence="3" type="ORF">TVY486_0402220</name>
</gene>
<evidence type="ECO:0000256" key="2">
    <source>
        <dbReference type="SAM" id="SignalP"/>
    </source>
</evidence>
<dbReference type="VEuPathDB" id="TriTrypDB:TvY486_0402220"/>